<evidence type="ECO:0000313" key="1">
    <source>
        <dbReference type="EMBL" id="KAH8024575.1"/>
    </source>
</evidence>
<organism evidence="1 2">
    <name type="scientific">Rhipicephalus microplus</name>
    <name type="common">Cattle tick</name>
    <name type="synonym">Boophilus microplus</name>
    <dbReference type="NCBI Taxonomy" id="6941"/>
    <lineage>
        <taxon>Eukaryota</taxon>
        <taxon>Metazoa</taxon>
        <taxon>Ecdysozoa</taxon>
        <taxon>Arthropoda</taxon>
        <taxon>Chelicerata</taxon>
        <taxon>Arachnida</taxon>
        <taxon>Acari</taxon>
        <taxon>Parasitiformes</taxon>
        <taxon>Ixodida</taxon>
        <taxon>Ixodoidea</taxon>
        <taxon>Ixodidae</taxon>
        <taxon>Rhipicephalinae</taxon>
        <taxon>Rhipicephalus</taxon>
        <taxon>Boophilus</taxon>
    </lineage>
</organism>
<gene>
    <name evidence="1" type="ORF">HPB51_025557</name>
</gene>
<dbReference type="AlphaFoldDB" id="A0A9J6DQS3"/>
<protein>
    <submittedName>
        <fullName evidence="1">Uncharacterized protein</fullName>
    </submittedName>
</protein>
<sequence>MATVSTRPCCARCALPSCRLSSCPEEVHCWCTRGRPYSGPTTAHSAPAAAAHSVRWKETLPAPGIQKRTRLLWTASGGSLQLKET</sequence>
<proteinExistence type="predicted"/>
<dbReference type="EMBL" id="JABSTU010000008">
    <property type="protein sequence ID" value="KAH8024575.1"/>
    <property type="molecule type" value="Genomic_DNA"/>
</dbReference>
<name>A0A9J6DQS3_RHIMP</name>
<comment type="caution">
    <text evidence="1">The sequence shown here is derived from an EMBL/GenBank/DDBJ whole genome shotgun (WGS) entry which is preliminary data.</text>
</comment>
<reference evidence="1" key="2">
    <citation type="submission" date="2021-09" db="EMBL/GenBank/DDBJ databases">
        <authorList>
            <person name="Jia N."/>
            <person name="Wang J."/>
            <person name="Shi W."/>
            <person name="Du L."/>
            <person name="Sun Y."/>
            <person name="Zhan W."/>
            <person name="Jiang J."/>
            <person name="Wang Q."/>
            <person name="Zhang B."/>
            <person name="Ji P."/>
            <person name="Sakyi L.B."/>
            <person name="Cui X."/>
            <person name="Yuan T."/>
            <person name="Jiang B."/>
            <person name="Yang W."/>
            <person name="Lam T.T.-Y."/>
            <person name="Chang Q."/>
            <person name="Ding S."/>
            <person name="Wang X."/>
            <person name="Zhu J."/>
            <person name="Ruan X."/>
            <person name="Zhao L."/>
            <person name="Wei J."/>
            <person name="Que T."/>
            <person name="Du C."/>
            <person name="Cheng J."/>
            <person name="Dai P."/>
            <person name="Han X."/>
            <person name="Huang E."/>
            <person name="Gao Y."/>
            <person name="Liu J."/>
            <person name="Shao H."/>
            <person name="Ye R."/>
            <person name="Li L."/>
            <person name="Wei W."/>
            <person name="Wang X."/>
            <person name="Wang C."/>
            <person name="Huo Q."/>
            <person name="Li W."/>
            <person name="Guo W."/>
            <person name="Chen H."/>
            <person name="Chen S."/>
            <person name="Zhou L."/>
            <person name="Zhou L."/>
            <person name="Ni X."/>
            <person name="Tian J."/>
            <person name="Zhou Y."/>
            <person name="Sheng Y."/>
            <person name="Liu T."/>
            <person name="Pan Y."/>
            <person name="Xia L."/>
            <person name="Li J."/>
            <person name="Zhao F."/>
            <person name="Cao W."/>
        </authorList>
    </citation>
    <scope>NUCLEOTIDE SEQUENCE</scope>
    <source>
        <strain evidence="1">Rmic-2018</strain>
        <tissue evidence="1">Larvae</tissue>
    </source>
</reference>
<evidence type="ECO:0000313" key="2">
    <source>
        <dbReference type="Proteomes" id="UP000821866"/>
    </source>
</evidence>
<keyword evidence="2" id="KW-1185">Reference proteome</keyword>
<accession>A0A9J6DQS3</accession>
<dbReference type="Proteomes" id="UP000821866">
    <property type="component" value="Chromosome 6"/>
</dbReference>
<reference evidence="1" key="1">
    <citation type="journal article" date="2020" name="Cell">
        <title>Large-Scale Comparative Analyses of Tick Genomes Elucidate Their Genetic Diversity and Vector Capacities.</title>
        <authorList>
            <consortium name="Tick Genome and Microbiome Consortium (TIGMIC)"/>
            <person name="Jia N."/>
            <person name="Wang J."/>
            <person name="Shi W."/>
            <person name="Du L."/>
            <person name="Sun Y."/>
            <person name="Zhan W."/>
            <person name="Jiang J.F."/>
            <person name="Wang Q."/>
            <person name="Zhang B."/>
            <person name="Ji P."/>
            <person name="Bell-Sakyi L."/>
            <person name="Cui X.M."/>
            <person name="Yuan T.T."/>
            <person name="Jiang B.G."/>
            <person name="Yang W.F."/>
            <person name="Lam T.T."/>
            <person name="Chang Q.C."/>
            <person name="Ding S.J."/>
            <person name="Wang X.J."/>
            <person name="Zhu J.G."/>
            <person name="Ruan X.D."/>
            <person name="Zhao L."/>
            <person name="Wei J.T."/>
            <person name="Ye R.Z."/>
            <person name="Que T.C."/>
            <person name="Du C.H."/>
            <person name="Zhou Y.H."/>
            <person name="Cheng J.X."/>
            <person name="Dai P.F."/>
            <person name="Guo W.B."/>
            <person name="Han X.H."/>
            <person name="Huang E.J."/>
            <person name="Li L.F."/>
            <person name="Wei W."/>
            <person name="Gao Y.C."/>
            <person name="Liu J.Z."/>
            <person name="Shao H.Z."/>
            <person name="Wang X."/>
            <person name="Wang C.C."/>
            <person name="Yang T.C."/>
            <person name="Huo Q.B."/>
            <person name="Li W."/>
            <person name="Chen H.Y."/>
            <person name="Chen S.E."/>
            <person name="Zhou L.G."/>
            <person name="Ni X.B."/>
            <person name="Tian J.H."/>
            <person name="Sheng Y."/>
            <person name="Liu T."/>
            <person name="Pan Y.S."/>
            <person name="Xia L.Y."/>
            <person name="Li J."/>
            <person name="Zhao F."/>
            <person name="Cao W.C."/>
        </authorList>
    </citation>
    <scope>NUCLEOTIDE SEQUENCE</scope>
    <source>
        <strain evidence="1">Rmic-2018</strain>
    </source>
</reference>